<keyword evidence="3" id="KW-1185">Reference proteome</keyword>
<keyword evidence="1" id="KW-0812">Transmembrane</keyword>
<name>A0A8E2ED60_9PEZI</name>
<organism evidence="2 3">
    <name type="scientific">Lepidopterella palustris CBS 459.81</name>
    <dbReference type="NCBI Taxonomy" id="1314670"/>
    <lineage>
        <taxon>Eukaryota</taxon>
        <taxon>Fungi</taxon>
        <taxon>Dikarya</taxon>
        <taxon>Ascomycota</taxon>
        <taxon>Pezizomycotina</taxon>
        <taxon>Dothideomycetes</taxon>
        <taxon>Pleosporomycetidae</taxon>
        <taxon>Mytilinidiales</taxon>
        <taxon>Argynnaceae</taxon>
        <taxon>Lepidopterella</taxon>
    </lineage>
</organism>
<evidence type="ECO:0000313" key="3">
    <source>
        <dbReference type="Proteomes" id="UP000250266"/>
    </source>
</evidence>
<keyword evidence="1" id="KW-1133">Transmembrane helix</keyword>
<dbReference type="OrthoDB" id="3926976at2759"/>
<gene>
    <name evidence="2" type="ORF">K432DRAFT_424806</name>
</gene>
<evidence type="ECO:0000256" key="1">
    <source>
        <dbReference type="SAM" id="Phobius"/>
    </source>
</evidence>
<feature type="transmembrane region" description="Helical" evidence="1">
    <location>
        <begin position="122"/>
        <end position="144"/>
    </location>
</feature>
<dbReference type="AlphaFoldDB" id="A0A8E2ED60"/>
<evidence type="ECO:0000313" key="2">
    <source>
        <dbReference type="EMBL" id="OCK81626.1"/>
    </source>
</evidence>
<keyword evidence="1" id="KW-0472">Membrane</keyword>
<feature type="transmembrane region" description="Helical" evidence="1">
    <location>
        <begin position="172"/>
        <end position="193"/>
    </location>
</feature>
<accession>A0A8E2ED60</accession>
<proteinExistence type="predicted"/>
<dbReference type="Proteomes" id="UP000250266">
    <property type="component" value="Unassembled WGS sequence"/>
</dbReference>
<dbReference type="EMBL" id="KV744914">
    <property type="protein sequence ID" value="OCK81626.1"/>
    <property type="molecule type" value="Genomic_DNA"/>
</dbReference>
<protein>
    <submittedName>
        <fullName evidence="2">Uncharacterized protein</fullName>
    </submittedName>
</protein>
<sequence>MRLFSSITIGLAVGIGLTYAWLQHVNHLIATASVNRDPEFWIKHARINAYDACYEGCHDCVDAEFAWKACRFTEKKVNLTGVICDANKMWNWADRYPIECLRAAGEVYKADALADLKRSYRWLYAGVILTVVVGIVVGTVVYKLDVWDWIASRRDQVRLNPNTLGHRGSREALLGAIFLIAIASTISPTGAYACTKFNPTYNQFFANPDSSLYGVIHGWLSDCRDYYYSCGEACSTSSSSNGDSERCSPIYCLGTETVATPRDYVVAAVGHVKACGFELVDAVPGVVGKRIANPRIEMDLWVKVAYSGRNGNLEDNKKEKDGELKHLEYEYEDIKECLNGE</sequence>
<reference evidence="2 3" key="1">
    <citation type="journal article" date="2016" name="Nat. Commun.">
        <title>Ectomycorrhizal ecology is imprinted in the genome of the dominant symbiotic fungus Cenococcum geophilum.</title>
        <authorList>
            <consortium name="DOE Joint Genome Institute"/>
            <person name="Peter M."/>
            <person name="Kohler A."/>
            <person name="Ohm R.A."/>
            <person name="Kuo A."/>
            <person name="Krutzmann J."/>
            <person name="Morin E."/>
            <person name="Arend M."/>
            <person name="Barry K.W."/>
            <person name="Binder M."/>
            <person name="Choi C."/>
            <person name="Clum A."/>
            <person name="Copeland A."/>
            <person name="Grisel N."/>
            <person name="Haridas S."/>
            <person name="Kipfer T."/>
            <person name="LaButti K."/>
            <person name="Lindquist E."/>
            <person name="Lipzen A."/>
            <person name="Maire R."/>
            <person name="Meier B."/>
            <person name="Mihaltcheva S."/>
            <person name="Molinier V."/>
            <person name="Murat C."/>
            <person name="Poggeler S."/>
            <person name="Quandt C.A."/>
            <person name="Sperisen C."/>
            <person name="Tritt A."/>
            <person name="Tisserant E."/>
            <person name="Crous P.W."/>
            <person name="Henrissat B."/>
            <person name="Nehls U."/>
            <person name="Egli S."/>
            <person name="Spatafora J.W."/>
            <person name="Grigoriev I.V."/>
            <person name="Martin F.M."/>
        </authorList>
    </citation>
    <scope>NUCLEOTIDE SEQUENCE [LARGE SCALE GENOMIC DNA]</scope>
    <source>
        <strain evidence="2 3">CBS 459.81</strain>
    </source>
</reference>